<evidence type="ECO:0000313" key="1">
    <source>
        <dbReference type="EMBL" id="SKB38732.1"/>
    </source>
</evidence>
<protein>
    <submittedName>
        <fullName evidence="1">Uncharacterized protein</fullName>
    </submittedName>
</protein>
<sequence length="56" mass="6452">MVLAFIPFWSQAQVNNVEIRSRQIVDSIQKEPDIAKKLLIYNNPLRASSYLGCRLC</sequence>
<dbReference type="STRING" id="1513896.SAMN05660841_00195"/>
<accession>A0A1T5AUS8</accession>
<gene>
    <name evidence="1" type="ORF">SAMN05660841_00195</name>
</gene>
<keyword evidence="2" id="KW-1185">Reference proteome</keyword>
<reference evidence="2" key="1">
    <citation type="submission" date="2017-02" db="EMBL/GenBank/DDBJ databases">
        <authorList>
            <person name="Varghese N."/>
            <person name="Submissions S."/>
        </authorList>
    </citation>
    <scope>NUCLEOTIDE SEQUENCE [LARGE SCALE GENOMIC DNA]</scope>
    <source>
        <strain evidence="2">DSM 24091</strain>
    </source>
</reference>
<name>A0A1T5AUS8_9SPHI</name>
<proteinExistence type="predicted"/>
<dbReference type="AlphaFoldDB" id="A0A1T5AUS8"/>
<evidence type="ECO:0000313" key="2">
    <source>
        <dbReference type="Proteomes" id="UP000190150"/>
    </source>
</evidence>
<organism evidence="1 2">
    <name type="scientific">Sphingobacterium nematocida</name>
    <dbReference type="NCBI Taxonomy" id="1513896"/>
    <lineage>
        <taxon>Bacteria</taxon>
        <taxon>Pseudomonadati</taxon>
        <taxon>Bacteroidota</taxon>
        <taxon>Sphingobacteriia</taxon>
        <taxon>Sphingobacteriales</taxon>
        <taxon>Sphingobacteriaceae</taxon>
        <taxon>Sphingobacterium</taxon>
    </lineage>
</organism>
<dbReference type="EMBL" id="FUZF01000001">
    <property type="protein sequence ID" value="SKB38732.1"/>
    <property type="molecule type" value="Genomic_DNA"/>
</dbReference>
<dbReference type="Proteomes" id="UP000190150">
    <property type="component" value="Unassembled WGS sequence"/>
</dbReference>